<feature type="region of interest" description="Disordered" evidence="1">
    <location>
        <begin position="157"/>
        <end position="177"/>
    </location>
</feature>
<proteinExistence type="predicted"/>
<name>A0A183FZI4_HELPZ</name>
<reference evidence="2 3" key="1">
    <citation type="submission" date="2018-11" db="EMBL/GenBank/DDBJ databases">
        <authorList>
            <consortium name="Pathogen Informatics"/>
        </authorList>
    </citation>
    <scope>NUCLEOTIDE SEQUENCE [LARGE SCALE GENOMIC DNA]</scope>
</reference>
<organism evidence="3 4">
    <name type="scientific">Heligmosomoides polygyrus</name>
    <name type="common">Parasitic roundworm</name>
    <dbReference type="NCBI Taxonomy" id="6339"/>
    <lineage>
        <taxon>Eukaryota</taxon>
        <taxon>Metazoa</taxon>
        <taxon>Ecdysozoa</taxon>
        <taxon>Nematoda</taxon>
        <taxon>Chromadorea</taxon>
        <taxon>Rhabditida</taxon>
        <taxon>Rhabditina</taxon>
        <taxon>Rhabditomorpha</taxon>
        <taxon>Strongyloidea</taxon>
        <taxon>Heligmosomidae</taxon>
        <taxon>Heligmosomoides</taxon>
    </lineage>
</organism>
<dbReference type="Proteomes" id="UP000050761">
    <property type="component" value="Unassembled WGS sequence"/>
</dbReference>
<evidence type="ECO:0000256" key="1">
    <source>
        <dbReference type="SAM" id="MobiDB-lite"/>
    </source>
</evidence>
<keyword evidence="3" id="KW-1185">Reference proteome</keyword>
<evidence type="ECO:0000313" key="4">
    <source>
        <dbReference type="WBParaSite" id="HPBE_0001417001-mRNA-1"/>
    </source>
</evidence>
<gene>
    <name evidence="2" type="ORF">HPBE_LOCUS14171</name>
</gene>
<accession>A0A183FZI4</accession>
<evidence type="ECO:0000313" key="3">
    <source>
        <dbReference type="Proteomes" id="UP000050761"/>
    </source>
</evidence>
<reference evidence="4" key="2">
    <citation type="submission" date="2019-09" db="UniProtKB">
        <authorList>
            <consortium name="WormBaseParasite"/>
        </authorList>
    </citation>
    <scope>IDENTIFICATION</scope>
</reference>
<evidence type="ECO:0000313" key="2">
    <source>
        <dbReference type="EMBL" id="VDO98736.1"/>
    </source>
</evidence>
<dbReference type="AlphaFoldDB" id="A0A183FZI4"/>
<dbReference type="WBParaSite" id="HPBE_0001417001-mRNA-1">
    <property type="protein sequence ID" value="HPBE_0001417001-mRNA-1"/>
    <property type="gene ID" value="HPBE_0001417001"/>
</dbReference>
<accession>A0A3P7ZA69</accession>
<sequence>MEKMLNGNDDAAVDGWSYALARGCNDSGRQRFGVTLIFEEMRKSHLRWYRHIPRAKVYHNYRTNLNHGIDYNHRTNLNHEIDYNYRKKLNDGVDYNCGNSLDYSVNYSNRTNHNHGTNLNNGTNNLDCTLIIYDSCHVVCNKNNYASYNNNNAKTIVDESDHDNKDNYTKGYDNNHT</sequence>
<dbReference type="EMBL" id="UZAH01028240">
    <property type="protein sequence ID" value="VDO98736.1"/>
    <property type="molecule type" value="Genomic_DNA"/>
</dbReference>
<protein>
    <submittedName>
        <fullName evidence="4">Metalloendopeptidase</fullName>
    </submittedName>
</protein>